<evidence type="ECO:0000313" key="1">
    <source>
        <dbReference type="EMBL" id="CAK9200508.1"/>
    </source>
</evidence>
<sequence length="157" mass="17834">MGRSQRTSVGTAILVDMATAPLVKEHDILMEGHAQFVTLQSPDNGTLTIVNIYALRSSNDRTPLWRRINQAEFTADHIIVGGDFNHLEKINCKGISGERQMHRREATAWHHMTLQYGLVDTWRLDSFCKMSKKEYIYDNARTGADLAVSRIDKFLVS</sequence>
<dbReference type="Proteomes" id="UP001497512">
    <property type="component" value="Chromosome 13"/>
</dbReference>
<dbReference type="SUPFAM" id="SSF56219">
    <property type="entry name" value="DNase I-like"/>
    <property type="match status" value="1"/>
</dbReference>
<reference evidence="1" key="1">
    <citation type="submission" date="2024-02" db="EMBL/GenBank/DDBJ databases">
        <authorList>
            <consortium name="ELIXIR-Norway"/>
            <consortium name="Elixir Norway"/>
        </authorList>
    </citation>
    <scope>NUCLEOTIDE SEQUENCE</scope>
</reference>
<protein>
    <recommendedName>
        <fullName evidence="3">Endonuclease/exonuclease/phosphatase domain-containing protein</fullName>
    </recommendedName>
</protein>
<evidence type="ECO:0008006" key="3">
    <source>
        <dbReference type="Google" id="ProtNLM"/>
    </source>
</evidence>
<proteinExistence type="predicted"/>
<name>A0ABP0TNJ8_9BRYO</name>
<dbReference type="Gene3D" id="3.60.10.10">
    <property type="entry name" value="Endonuclease/exonuclease/phosphatase"/>
    <property type="match status" value="1"/>
</dbReference>
<keyword evidence="2" id="KW-1185">Reference proteome</keyword>
<accession>A0ABP0TNJ8</accession>
<dbReference type="InterPro" id="IPR036691">
    <property type="entry name" value="Endo/exonu/phosph_ase_sf"/>
</dbReference>
<dbReference type="EMBL" id="OZ019905">
    <property type="protein sequence ID" value="CAK9200508.1"/>
    <property type="molecule type" value="Genomic_DNA"/>
</dbReference>
<organism evidence="1 2">
    <name type="scientific">Sphagnum troendelagicum</name>
    <dbReference type="NCBI Taxonomy" id="128251"/>
    <lineage>
        <taxon>Eukaryota</taxon>
        <taxon>Viridiplantae</taxon>
        <taxon>Streptophyta</taxon>
        <taxon>Embryophyta</taxon>
        <taxon>Bryophyta</taxon>
        <taxon>Sphagnophytina</taxon>
        <taxon>Sphagnopsida</taxon>
        <taxon>Sphagnales</taxon>
        <taxon>Sphagnaceae</taxon>
        <taxon>Sphagnum</taxon>
    </lineage>
</organism>
<gene>
    <name evidence="1" type="ORF">CSSPTR1EN2_LOCUS5442</name>
</gene>
<evidence type="ECO:0000313" key="2">
    <source>
        <dbReference type="Proteomes" id="UP001497512"/>
    </source>
</evidence>